<evidence type="ECO:0000259" key="2">
    <source>
        <dbReference type="PROSITE" id="PS50097"/>
    </source>
</evidence>
<feature type="compositionally biased region" description="Polar residues" evidence="1">
    <location>
        <begin position="124"/>
        <end position="137"/>
    </location>
</feature>
<feature type="compositionally biased region" description="Polar residues" evidence="1">
    <location>
        <begin position="155"/>
        <end position="168"/>
    </location>
</feature>
<dbReference type="Gene3D" id="3.30.710.10">
    <property type="entry name" value="Potassium Channel Kv1.1, Chain A"/>
    <property type="match status" value="1"/>
</dbReference>
<comment type="caution">
    <text evidence="3">The sequence shown here is derived from an EMBL/GenBank/DDBJ whole genome shotgun (WGS) entry which is preliminary data.</text>
</comment>
<evidence type="ECO:0000313" key="3">
    <source>
        <dbReference type="EMBL" id="KAK7062866.1"/>
    </source>
</evidence>
<dbReference type="AlphaFoldDB" id="A0AAW0EC85"/>
<accession>A0AAW0EC85</accession>
<evidence type="ECO:0000313" key="4">
    <source>
        <dbReference type="Proteomes" id="UP001383192"/>
    </source>
</evidence>
<organism evidence="3 4">
    <name type="scientific">Paramarasmius palmivorus</name>
    <dbReference type="NCBI Taxonomy" id="297713"/>
    <lineage>
        <taxon>Eukaryota</taxon>
        <taxon>Fungi</taxon>
        <taxon>Dikarya</taxon>
        <taxon>Basidiomycota</taxon>
        <taxon>Agaricomycotina</taxon>
        <taxon>Agaricomycetes</taxon>
        <taxon>Agaricomycetidae</taxon>
        <taxon>Agaricales</taxon>
        <taxon>Marasmiineae</taxon>
        <taxon>Marasmiaceae</taxon>
        <taxon>Paramarasmius</taxon>
    </lineage>
</organism>
<keyword evidence="4" id="KW-1185">Reference proteome</keyword>
<dbReference type="Pfam" id="PF00651">
    <property type="entry name" value="BTB"/>
    <property type="match status" value="1"/>
</dbReference>
<sequence>MAQVKASPRSPALQAKIPLSQRLGPPPPAGVPNRPRRTVSPFRRRSPSPRRFGNDRDGGYRYAPGTGAWRRVGRSPSPLPRDRYRGSSSVESYQRGRFRSRSRSPSRRSRSRSPVRRTPPRIASGTQPTTGTSNYNVGTVPKSPIRFTIAPQAPKPSNTTITPQTDPSNTTKPILDHPTFNFADGTVCFIVENRLRFRVHSYFLRRDSIVFKDLLASPGTGPDGGYIIQGLKCDEFESLLGFFYDGMYIPSPTAIPLQAWINLLSISTQYKFQRAREHAVAAIDAHFAASQPSSTLSPIDMLVIAEKHGIERWATSAYRQLSDREEPISQSEAEKIGLTSLVKVARDREQRLKSR</sequence>
<dbReference type="EMBL" id="JAYKXP010000001">
    <property type="protein sequence ID" value="KAK7062866.1"/>
    <property type="molecule type" value="Genomic_DNA"/>
</dbReference>
<reference evidence="3 4" key="1">
    <citation type="submission" date="2024-01" db="EMBL/GenBank/DDBJ databases">
        <title>A draft genome for a cacao thread blight-causing isolate of Paramarasmius palmivorus.</title>
        <authorList>
            <person name="Baruah I.K."/>
            <person name="Bukari Y."/>
            <person name="Amoako-Attah I."/>
            <person name="Meinhardt L.W."/>
            <person name="Bailey B.A."/>
            <person name="Cohen S.P."/>
        </authorList>
    </citation>
    <scope>NUCLEOTIDE SEQUENCE [LARGE SCALE GENOMIC DNA]</scope>
    <source>
        <strain evidence="3 4">GH-12</strain>
    </source>
</reference>
<dbReference type="PROSITE" id="PS50097">
    <property type="entry name" value="BTB"/>
    <property type="match status" value="1"/>
</dbReference>
<evidence type="ECO:0000256" key="1">
    <source>
        <dbReference type="SAM" id="MobiDB-lite"/>
    </source>
</evidence>
<dbReference type="InterPro" id="IPR011333">
    <property type="entry name" value="SKP1/BTB/POZ_sf"/>
</dbReference>
<feature type="domain" description="BTB" evidence="2">
    <location>
        <begin position="185"/>
        <end position="252"/>
    </location>
</feature>
<feature type="region of interest" description="Disordered" evidence="1">
    <location>
        <begin position="1"/>
        <end position="168"/>
    </location>
</feature>
<name>A0AAW0EC85_9AGAR</name>
<dbReference type="SUPFAM" id="SSF54695">
    <property type="entry name" value="POZ domain"/>
    <property type="match status" value="1"/>
</dbReference>
<dbReference type="InterPro" id="IPR000210">
    <property type="entry name" value="BTB/POZ_dom"/>
</dbReference>
<feature type="compositionally biased region" description="Basic residues" evidence="1">
    <location>
        <begin position="34"/>
        <end position="48"/>
    </location>
</feature>
<dbReference type="Proteomes" id="UP001383192">
    <property type="component" value="Unassembled WGS sequence"/>
</dbReference>
<feature type="compositionally biased region" description="Basic residues" evidence="1">
    <location>
        <begin position="96"/>
        <end position="119"/>
    </location>
</feature>
<proteinExistence type="predicted"/>
<protein>
    <recommendedName>
        <fullName evidence="2">BTB domain-containing protein</fullName>
    </recommendedName>
</protein>
<gene>
    <name evidence="3" type="ORF">VNI00_000362</name>
</gene>